<dbReference type="EMBL" id="FMYP01000064">
    <property type="protein sequence ID" value="SDC94304.1"/>
    <property type="molecule type" value="Genomic_DNA"/>
</dbReference>
<evidence type="ECO:0000313" key="3">
    <source>
        <dbReference type="Proteomes" id="UP000199452"/>
    </source>
</evidence>
<keyword evidence="1" id="KW-0812">Transmembrane</keyword>
<protein>
    <recommendedName>
        <fullName evidence="4">DUF748 domain-containing protein</fullName>
    </recommendedName>
</protein>
<keyword evidence="1" id="KW-1133">Transmembrane helix</keyword>
<evidence type="ECO:0008006" key="4">
    <source>
        <dbReference type="Google" id="ProtNLM"/>
    </source>
</evidence>
<dbReference type="AlphaFoldDB" id="A0A1G6QQQ4"/>
<evidence type="ECO:0000313" key="2">
    <source>
        <dbReference type="EMBL" id="SDC94304.1"/>
    </source>
</evidence>
<keyword evidence="1" id="KW-0472">Membrane</keyword>
<dbReference type="OrthoDB" id="9771783at2"/>
<proteinExistence type="predicted"/>
<feature type="transmembrane region" description="Helical" evidence="1">
    <location>
        <begin position="14"/>
        <end position="36"/>
    </location>
</feature>
<name>A0A1G6QQQ4_9BACT</name>
<sequence>MKLFGSKPTSKKKWIILAAVISFFIMIRIALPFVVLHYANKTLARMHGYWGHIDNIDISLLRGAYVLKDFHIDKVDTTSKDRTPFISSKAIDLSVEWTSLLQGQLVGEVDALNPVIRFTKDKVEPADIQKDTNDFRKVLKSFMPLKINRLVVHNGKIQYIDSTSTPTVNIWLDKVHILAQNLTSVKDTASLPATVVANANLYGGDLTFKMKMDPMAIYPSFDMNAELANTNLPDLNDLFQAYASIDVNKGTFGLYTELASKDQRFIGYVKPIIKDLDVVGPEDKNDSFGNKIWEGIVGTAAVILKNPEEGQIATKIPMEGNLEKTTVNTWYAALGLLRNAFIQAIKPAIDYQINLSSVDALEKFNKKNLVEKIFTKTDDKPKNIDKK</sequence>
<keyword evidence="3" id="KW-1185">Reference proteome</keyword>
<dbReference type="Proteomes" id="UP000199452">
    <property type="component" value="Unassembled WGS sequence"/>
</dbReference>
<organism evidence="2 3">
    <name type="scientific">Williamwhitmania taraxaci</name>
    <dbReference type="NCBI Taxonomy" id="1640674"/>
    <lineage>
        <taxon>Bacteria</taxon>
        <taxon>Pseudomonadati</taxon>
        <taxon>Bacteroidota</taxon>
        <taxon>Bacteroidia</taxon>
        <taxon>Bacteroidales</taxon>
        <taxon>Williamwhitmaniaceae</taxon>
        <taxon>Williamwhitmania</taxon>
    </lineage>
</organism>
<gene>
    <name evidence="2" type="ORF">SAMN05216323_106412</name>
</gene>
<dbReference type="RefSeq" id="WP_092440105.1">
    <property type="nucleotide sequence ID" value="NZ_FMYP01000064.1"/>
</dbReference>
<evidence type="ECO:0000256" key="1">
    <source>
        <dbReference type="SAM" id="Phobius"/>
    </source>
</evidence>
<accession>A0A1G6QQQ4</accession>
<reference evidence="2 3" key="1">
    <citation type="submission" date="2016-09" db="EMBL/GenBank/DDBJ databases">
        <authorList>
            <person name="Capua I."/>
            <person name="De Benedictis P."/>
            <person name="Joannis T."/>
            <person name="Lombin L.H."/>
            <person name="Cattoli G."/>
        </authorList>
    </citation>
    <scope>NUCLEOTIDE SEQUENCE [LARGE SCALE GENOMIC DNA]</scope>
    <source>
        <strain evidence="2 3">A7P-90m</strain>
    </source>
</reference>
<dbReference type="STRING" id="1640674.SAMN05216323_106412"/>